<gene>
    <name evidence="9" type="ORF">F3F73_02380</name>
</gene>
<protein>
    <submittedName>
        <fullName evidence="9">RagB/SusD family nutrient uptake outer membrane protein</fullName>
    </submittedName>
</protein>
<dbReference type="Gene3D" id="1.25.40.390">
    <property type="match status" value="1"/>
</dbReference>
<evidence type="ECO:0000313" key="10">
    <source>
        <dbReference type="Proteomes" id="UP000422221"/>
    </source>
</evidence>
<dbReference type="Pfam" id="PF14322">
    <property type="entry name" value="SusD-like_3"/>
    <property type="match status" value="1"/>
</dbReference>
<evidence type="ECO:0000256" key="5">
    <source>
        <dbReference type="ARBA" id="ARBA00023237"/>
    </source>
</evidence>
<dbReference type="Proteomes" id="UP000422221">
    <property type="component" value="Unassembled WGS sequence"/>
</dbReference>
<evidence type="ECO:0000256" key="4">
    <source>
        <dbReference type="ARBA" id="ARBA00023136"/>
    </source>
</evidence>
<dbReference type="GeneID" id="93115730"/>
<comment type="similarity">
    <text evidence="2">Belongs to the SusD family.</text>
</comment>
<name>A0A7J4XPQ6_9BACE</name>
<evidence type="ECO:0000256" key="6">
    <source>
        <dbReference type="SAM" id="SignalP"/>
    </source>
</evidence>
<organism evidence="9 10">
    <name type="scientific">Bacteroides salyersiae</name>
    <dbReference type="NCBI Taxonomy" id="291644"/>
    <lineage>
        <taxon>Bacteria</taxon>
        <taxon>Pseudomonadati</taxon>
        <taxon>Bacteroidota</taxon>
        <taxon>Bacteroidia</taxon>
        <taxon>Bacteroidales</taxon>
        <taxon>Bacteroidaceae</taxon>
        <taxon>Bacteroides</taxon>
    </lineage>
</organism>
<dbReference type="SUPFAM" id="SSF48452">
    <property type="entry name" value="TPR-like"/>
    <property type="match status" value="1"/>
</dbReference>
<comment type="subcellular location">
    <subcellularLocation>
        <location evidence="1">Cell outer membrane</location>
    </subcellularLocation>
</comment>
<dbReference type="AlphaFoldDB" id="A0A7J4XPQ6"/>
<evidence type="ECO:0000256" key="2">
    <source>
        <dbReference type="ARBA" id="ARBA00006275"/>
    </source>
</evidence>
<feature type="domain" description="SusD-like N-terminal" evidence="8">
    <location>
        <begin position="106"/>
        <end position="222"/>
    </location>
</feature>
<proteinExistence type="inferred from homology"/>
<feature type="chain" id="PRO_5029608919" evidence="6">
    <location>
        <begin position="25"/>
        <end position="549"/>
    </location>
</feature>
<sequence length="549" mass="61263">MKISTKYILASALSGILIFGSSCSDSWLQTEPTDQASNEAVLSTTENAKKAINGLCKLMSMQHGAYWDYFANNGEGTVIQYYLEYPGRDFNYPLMSPGWSVIFNNKFTQNVTSGYCAYPWYYYYSIIGNANTVLANIDAAEGEQSEKDYIKAGALTFRAYSFFRLSQIYCDSWKESNNGGSEGIVLRIDESTGDMPLSTLAQTYEQIYSDLNQAISLFKANGDITRDSFYGTSAACYPDQNVAEAILARVALSKGDYQTALDNAKAAREGRSLMSVSDYKAGFYQNNSEWIWGTFNDAQETLYYGAFLVVFARNGYYATNQHYHVCVARDFIDEISDSDIRKGLFLHKGTFLPEGKTVEEVLDTQTSSMVGMFADGADGDEAYANAEEYIKTNFSDMTETPYNAYTSLKYACEGMPGIGSIPLIRSSEMLLIEAEANYFLNSGNPQPARDNLIELNKTSGRDPEYSCDLTGEQLFEEIAKYRRLELWGEGHSWLDCKRWGIAVVRKSFAEGGNYDASVSGTFGYKDGVCDKTFWKWSIPTGETDLNEGL</sequence>
<dbReference type="GO" id="GO:0009279">
    <property type="term" value="C:cell outer membrane"/>
    <property type="evidence" value="ECO:0007669"/>
    <property type="project" value="UniProtKB-SubCell"/>
</dbReference>
<evidence type="ECO:0000256" key="1">
    <source>
        <dbReference type="ARBA" id="ARBA00004442"/>
    </source>
</evidence>
<dbReference type="PROSITE" id="PS51257">
    <property type="entry name" value="PROKAR_LIPOPROTEIN"/>
    <property type="match status" value="1"/>
</dbReference>
<feature type="signal peptide" evidence="6">
    <location>
        <begin position="1"/>
        <end position="24"/>
    </location>
</feature>
<dbReference type="InterPro" id="IPR011990">
    <property type="entry name" value="TPR-like_helical_dom_sf"/>
</dbReference>
<dbReference type="InterPro" id="IPR012944">
    <property type="entry name" value="SusD_RagB_dom"/>
</dbReference>
<dbReference type="Pfam" id="PF07980">
    <property type="entry name" value="SusD_RagB"/>
    <property type="match status" value="1"/>
</dbReference>
<dbReference type="RefSeq" id="WP_005926063.1">
    <property type="nucleotide sequence ID" value="NZ_CABKSE010000001.1"/>
</dbReference>
<keyword evidence="3 6" id="KW-0732">Signal</keyword>
<feature type="domain" description="RagB/SusD" evidence="7">
    <location>
        <begin position="420"/>
        <end position="549"/>
    </location>
</feature>
<keyword evidence="5" id="KW-0998">Cell outer membrane</keyword>
<keyword evidence="4" id="KW-0472">Membrane</keyword>
<dbReference type="EMBL" id="VWMK01000001">
    <property type="protein sequence ID" value="KAA3770808.1"/>
    <property type="molecule type" value="Genomic_DNA"/>
</dbReference>
<accession>A0A7J4XPQ6</accession>
<evidence type="ECO:0000259" key="7">
    <source>
        <dbReference type="Pfam" id="PF07980"/>
    </source>
</evidence>
<comment type="caution">
    <text evidence="9">The sequence shown here is derived from an EMBL/GenBank/DDBJ whole genome shotgun (WGS) entry which is preliminary data.</text>
</comment>
<evidence type="ECO:0000256" key="3">
    <source>
        <dbReference type="ARBA" id="ARBA00022729"/>
    </source>
</evidence>
<evidence type="ECO:0000313" key="9">
    <source>
        <dbReference type="EMBL" id="KAA3770808.1"/>
    </source>
</evidence>
<dbReference type="InterPro" id="IPR033985">
    <property type="entry name" value="SusD-like_N"/>
</dbReference>
<reference evidence="9 10" key="1">
    <citation type="journal article" date="2019" name="Nat. Med.">
        <title>A library of human gut bacterial isolates paired with longitudinal multiomics data enables mechanistic microbiome research.</title>
        <authorList>
            <person name="Poyet M."/>
            <person name="Groussin M."/>
            <person name="Gibbons S.M."/>
            <person name="Avila-Pacheco J."/>
            <person name="Jiang X."/>
            <person name="Kearney S.M."/>
            <person name="Perrotta A.R."/>
            <person name="Berdy B."/>
            <person name="Zhao S."/>
            <person name="Lieberman T.D."/>
            <person name="Swanson P.K."/>
            <person name="Smith M."/>
            <person name="Roesemann S."/>
            <person name="Alexander J.E."/>
            <person name="Rich S.A."/>
            <person name="Livny J."/>
            <person name="Vlamakis H."/>
            <person name="Clish C."/>
            <person name="Bullock K."/>
            <person name="Deik A."/>
            <person name="Scott J."/>
            <person name="Pierce K.A."/>
            <person name="Xavier R.J."/>
            <person name="Alm E.J."/>
        </authorList>
    </citation>
    <scope>NUCLEOTIDE SEQUENCE [LARGE SCALE GENOMIC DNA]</scope>
    <source>
        <strain evidence="9 10">BIOML-A10</strain>
    </source>
</reference>
<evidence type="ECO:0000259" key="8">
    <source>
        <dbReference type="Pfam" id="PF14322"/>
    </source>
</evidence>